<proteinExistence type="predicted"/>
<organism evidence="2 3">
    <name type="scientific">Plectosphaerella plurivora</name>
    <dbReference type="NCBI Taxonomy" id="936078"/>
    <lineage>
        <taxon>Eukaryota</taxon>
        <taxon>Fungi</taxon>
        <taxon>Dikarya</taxon>
        <taxon>Ascomycota</taxon>
        <taxon>Pezizomycotina</taxon>
        <taxon>Sordariomycetes</taxon>
        <taxon>Hypocreomycetidae</taxon>
        <taxon>Glomerellales</taxon>
        <taxon>Plectosphaerellaceae</taxon>
        <taxon>Plectosphaerella</taxon>
    </lineage>
</organism>
<evidence type="ECO:0000313" key="3">
    <source>
        <dbReference type="Proteomes" id="UP000770015"/>
    </source>
</evidence>
<dbReference type="AlphaFoldDB" id="A0A9P8V2Y5"/>
<protein>
    <submittedName>
        <fullName evidence="2">Uncharacterized protein</fullName>
    </submittedName>
</protein>
<evidence type="ECO:0000313" key="2">
    <source>
        <dbReference type="EMBL" id="KAH6665905.1"/>
    </source>
</evidence>
<reference evidence="2" key="1">
    <citation type="journal article" date="2021" name="Nat. Commun.">
        <title>Genetic determinants of endophytism in the Arabidopsis root mycobiome.</title>
        <authorList>
            <person name="Mesny F."/>
            <person name="Miyauchi S."/>
            <person name="Thiergart T."/>
            <person name="Pickel B."/>
            <person name="Atanasova L."/>
            <person name="Karlsson M."/>
            <person name="Huettel B."/>
            <person name="Barry K.W."/>
            <person name="Haridas S."/>
            <person name="Chen C."/>
            <person name="Bauer D."/>
            <person name="Andreopoulos W."/>
            <person name="Pangilinan J."/>
            <person name="LaButti K."/>
            <person name="Riley R."/>
            <person name="Lipzen A."/>
            <person name="Clum A."/>
            <person name="Drula E."/>
            <person name="Henrissat B."/>
            <person name="Kohler A."/>
            <person name="Grigoriev I.V."/>
            <person name="Martin F.M."/>
            <person name="Hacquard S."/>
        </authorList>
    </citation>
    <scope>NUCLEOTIDE SEQUENCE</scope>
    <source>
        <strain evidence="2">MPI-SDFR-AT-0117</strain>
    </source>
</reference>
<dbReference type="Proteomes" id="UP000770015">
    <property type="component" value="Unassembled WGS sequence"/>
</dbReference>
<evidence type="ECO:0000256" key="1">
    <source>
        <dbReference type="SAM" id="MobiDB-lite"/>
    </source>
</evidence>
<feature type="compositionally biased region" description="Basic and acidic residues" evidence="1">
    <location>
        <begin position="170"/>
        <end position="186"/>
    </location>
</feature>
<accession>A0A9P8V2Y5</accession>
<dbReference type="OrthoDB" id="6020543at2759"/>
<dbReference type="EMBL" id="JAGSXJ010000037">
    <property type="protein sequence ID" value="KAH6665905.1"/>
    <property type="molecule type" value="Genomic_DNA"/>
</dbReference>
<feature type="region of interest" description="Disordered" evidence="1">
    <location>
        <begin position="170"/>
        <end position="215"/>
    </location>
</feature>
<name>A0A9P8V2Y5_9PEZI</name>
<keyword evidence="3" id="KW-1185">Reference proteome</keyword>
<gene>
    <name evidence="2" type="ORF">F5X68DRAFT_217402</name>
</gene>
<comment type="caution">
    <text evidence="2">The sequence shown here is derived from an EMBL/GenBank/DDBJ whole genome shotgun (WGS) entry which is preliminary data.</text>
</comment>
<feature type="region of interest" description="Disordered" evidence="1">
    <location>
        <begin position="51"/>
        <end position="79"/>
    </location>
</feature>
<feature type="compositionally biased region" description="Low complexity" evidence="1">
    <location>
        <begin position="59"/>
        <end position="79"/>
    </location>
</feature>
<sequence length="288" mass="30638">MSASISADVSASASPSNDIASSSTEISAFSHFSTRTIPVFVPSPTYYPVPSQSHHYSNSSTATSPYPISSSTSSCTDDEATTTYKTSTVYTTKISTITSCPTYVPNCEDREPQVVTEVVPAYTTVCPVEVSTRTIKHVHTITSCPPSVPSTACPYGSKSTETLYSTITKVLEEPPKPSADYSKDGDESKDDDEMDDHDGYDEDGEEEETPLSTIHATTKYVYQTATVVPQPPTYSPTPPKNVTGPFRDGPSYEQITYPKPDLQAAAAPRSVGAGLAVVFGAAVAVLAL</sequence>
<feature type="compositionally biased region" description="Acidic residues" evidence="1">
    <location>
        <begin position="187"/>
        <end position="209"/>
    </location>
</feature>